<sequence>MIDREAIYTALFAKLQTAGGFKTYSRHLRHWDDVAPHEQPALFLSPVEETVQPHTATGSRYLMRANVYVYVHSDNTPSVELNRRLDALTQTMNTPHPITGQTTLPVPGVERCRIEGQIEMDEGLFGEQAFAVVPIVMLVTDAA</sequence>
<dbReference type="Proteomes" id="UP000514752">
    <property type="component" value="Chromosome"/>
</dbReference>
<dbReference type="KEGG" id="nsg:H3L94_04225"/>
<dbReference type="AlphaFoldDB" id="A0A7D7N8J6"/>
<evidence type="ECO:0000313" key="2">
    <source>
        <dbReference type="Proteomes" id="UP000514752"/>
    </source>
</evidence>
<accession>A0A7D7N8J6</accession>
<dbReference type="EMBL" id="CP059567">
    <property type="protein sequence ID" value="QMT41241.1"/>
    <property type="molecule type" value="Genomic_DNA"/>
</dbReference>
<organism evidence="1 2">
    <name type="scientific">Neisseria shayeganii</name>
    <dbReference type="NCBI Taxonomy" id="607712"/>
    <lineage>
        <taxon>Bacteria</taxon>
        <taxon>Pseudomonadati</taxon>
        <taxon>Pseudomonadota</taxon>
        <taxon>Betaproteobacteria</taxon>
        <taxon>Neisseriales</taxon>
        <taxon>Neisseriaceae</taxon>
        <taxon>Neisseria</taxon>
    </lineage>
</organism>
<dbReference type="RefSeq" id="WP_182122787.1">
    <property type="nucleotide sequence ID" value="NZ_CP059567.1"/>
</dbReference>
<proteinExistence type="predicted"/>
<name>A0A7D7N8J6_9NEIS</name>
<gene>
    <name evidence="1" type="ORF">H3L94_04225</name>
</gene>
<reference evidence="1 2" key="1">
    <citation type="submission" date="2020-07" db="EMBL/GenBank/DDBJ databases">
        <title>Genomic diversity of species in the Neisseriaceae family.</title>
        <authorList>
            <person name="Vincent A.T."/>
            <person name="Bernet E."/>
            <person name="Veyrier F.J."/>
        </authorList>
    </citation>
    <scope>NUCLEOTIDE SEQUENCE [LARGE SCALE GENOMIC DNA]</scope>
    <source>
        <strain evidence="1 2">DSM 22244</strain>
    </source>
</reference>
<protein>
    <submittedName>
        <fullName evidence="1">Uncharacterized protein</fullName>
    </submittedName>
</protein>
<evidence type="ECO:0000313" key="1">
    <source>
        <dbReference type="EMBL" id="QMT41241.1"/>
    </source>
</evidence>